<protein>
    <recommendedName>
        <fullName evidence="4">F-box domain-containing protein</fullName>
    </recommendedName>
</protein>
<dbReference type="Gene3D" id="3.80.10.10">
    <property type="entry name" value="Ribonuclease Inhibitor"/>
    <property type="match status" value="1"/>
</dbReference>
<feature type="region of interest" description="Disordered" evidence="1">
    <location>
        <begin position="1"/>
        <end position="21"/>
    </location>
</feature>
<feature type="region of interest" description="Disordered" evidence="1">
    <location>
        <begin position="215"/>
        <end position="234"/>
    </location>
</feature>
<dbReference type="AlphaFoldDB" id="A0AAV5G8U2"/>
<dbReference type="Proteomes" id="UP001342314">
    <property type="component" value="Unassembled WGS sequence"/>
</dbReference>
<dbReference type="EMBL" id="BQKY01000004">
    <property type="protein sequence ID" value="GJN88986.1"/>
    <property type="molecule type" value="Genomic_DNA"/>
</dbReference>
<feature type="compositionally biased region" description="Acidic residues" evidence="1">
    <location>
        <begin position="517"/>
        <end position="549"/>
    </location>
</feature>
<comment type="caution">
    <text evidence="2">The sequence shown here is derived from an EMBL/GenBank/DDBJ whole genome shotgun (WGS) entry which is preliminary data.</text>
</comment>
<dbReference type="InterPro" id="IPR032675">
    <property type="entry name" value="LRR_dom_sf"/>
</dbReference>
<evidence type="ECO:0000256" key="1">
    <source>
        <dbReference type="SAM" id="MobiDB-lite"/>
    </source>
</evidence>
<keyword evidence="3" id="KW-1185">Reference proteome</keyword>
<sequence length="549" mass="60093">MAEQASRAQEQPAQAASASSALSVSTDTPLASLAGIPPELKRAIVEALVSDVVQRELRYLNDYDYDDSDGSAVENDMLVGFFEKREMLRSATDSYALRHELLNLSLVNRDFHAVCTPMIWKHLSLDECGLPALQRLKSFISKYADHVMSVAFDTPAWVCKGVAVRHKTGRRPRGTDGLSKADRLVAEHANLVVAVLRACPKANDLDCCVTQPVGPTGEASSPTAHVPRADSSGGRRPLVAAADLVKSRAQRLETLIVEYRGILLTSLAFLAPSTSLVSLKVHLDDNWHQSQLQDSTSLRPALDALPSLRHLAIEGARWVTDEFLSAPPRLSLVSLELADNDVLEGSFGAVHAFLAAYAGTLQELNLVLDSAELPPKPVNPQLNFHFPRLVELALSVTFEDSFFLRFEPKCACLTHFRLGRCGGVEPGVKTILAFIDAHKATLKRVHVDEIVDAYTDLDWLTIDDLDELEERCDQLGICLTGIDFEGDEDAFCCDLCDGDGCDECDYGEGDWGVSGDPESDEEHSYEEDDDEEDDGTYDDDNEAASEETA</sequence>
<evidence type="ECO:0000313" key="2">
    <source>
        <dbReference type="EMBL" id="GJN88986.1"/>
    </source>
</evidence>
<accession>A0AAV5G8U2</accession>
<organism evidence="2 3">
    <name type="scientific">Rhodotorula paludigena</name>
    <dbReference type="NCBI Taxonomy" id="86838"/>
    <lineage>
        <taxon>Eukaryota</taxon>
        <taxon>Fungi</taxon>
        <taxon>Dikarya</taxon>
        <taxon>Basidiomycota</taxon>
        <taxon>Pucciniomycotina</taxon>
        <taxon>Microbotryomycetes</taxon>
        <taxon>Sporidiobolales</taxon>
        <taxon>Sporidiobolaceae</taxon>
        <taxon>Rhodotorula</taxon>
    </lineage>
</organism>
<proteinExistence type="predicted"/>
<feature type="region of interest" description="Disordered" evidence="1">
    <location>
        <begin position="507"/>
        <end position="549"/>
    </location>
</feature>
<gene>
    <name evidence="2" type="ORF">Rhopal_001957-T1</name>
</gene>
<name>A0AAV5G8U2_9BASI</name>
<evidence type="ECO:0008006" key="4">
    <source>
        <dbReference type="Google" id="ProtNLM"/>
    </source>
</evidence>
<reference evidence="2 3" key="1">
    <citation type="submission" date="2021-12" db="EMBL/GenBank/DDBJ databases">
        <title>High titer production of polyol ester of fatty acids by Rhodotorula paludigena BS15 towards product separation-free biomass refinery.</title>
        <authorList>
            <person name="Mano J."/>
            <person name="Ono H."/>
            <person name="Tanaka T."/>
            <person name="Naito K."/>
            <person name="Sushida H."/>
            <person name="Ike M."/>
            <person name="Tokuyasu K."/>
            <person name="Kitaoka M."/>
        </authorList>
    </citation>
    <scope>NUCLEOTIDE SEQUENCE [LARGE SCALE GENOMIC DNA]</scope>
    <source>
        <strain evidence="2 3">BS15</strain>
    </source>
</reference>
<evidence type="ECO:0000313" key="3">
    <source>
        <dbReference type="Proteomes" id="UP001342314"/>
    </source>
</evidence>
<dbReference type="SUPFAM" id="SSF52047">
    <property type="entry name" value="RNI-like"/>
    <property type="match status" value="1"/>
</dbReference>